<accession>A0ABR5BJ66</accession>
<feature type="non-terminal residue" evidence="1">
    <location>
        <position position="84"/>
    </location>
</feature>
<reference evidence="1 2" key="1">
    <citation type="submission" date="2015-01" db="EMBL/GenBank/DDBJ databases">
        <title>The Genome Sequence of Cryptococcus gattii CA1873.</title>
        <authorList>
            <consortium name="The Broad Institute Genomics Platform"/>
            <person name="Cuomo C."/>
            <person name="Litvintseva A."/>
            <person name="Chen Y."/>
            <person name="Heitman J."/>
            <person name="Sun S."/>
            <person name="Springer D."/>
            <person name="Dromer F."/>
            <person name="Young S."/>
            <person name="Zeng Q."/>
            <person name="Gargeya S."/>
            <person name="Abouelleil A."/>
            <person name="Alvarado L."/>
            <person name="Chapman S.B."/>
            <person name="Gainer-Dewar J."/>
            <person name="Goldberg J."/>
            <person name="Griggs A."/>
            <person name="Gujja S."/>
            <person name="Hansen M."/>
            <person name="Howarth C."/>
            <person name="Imamovic A."/>
            <person name="Larimer J."/>
            <person name="Murphy C."/>
            <person name="Naylor J."/>
            <person name="Pearson M."/>
            <person name="Priest M."/>
            <person name="Roberts A."/>
            <person name="Saif S."/>
            <person name="Shea T."/>
            <person name="Sykes S."/>
            <person name="Wortman J."/>
            <person name="Nusbaum C."/>
            <person name="Birren B."/>
        </authorList>
    </citation>
    <scope>NUCLEOTIDE SEQUENCE [LARGE SCALE GENOMIC DNA]</scope>
    <source>
        <strain evidence="1 2">CA1873</strain>
    </source>
</reference>
<proteinExistence type="predicted"/>
<sequence>MTSGQTRIGEERYQCLTAIESDKYQNVKKGSSALLLKLVNGEWWMPDYLWLVGLDQLGPCSALLLKTETLHDTTGIWNNGRWLV</sequence>
<name>A0ABR5BJ66_CRYGA</name>
<keyword evidence="2" id="KW-1185">Reference proteome</keyword>
<organism evidence="1 2">
    <name type="scientific">Cryptococcus bacillisporus CA1873</name>
    <dbReference type="NCBI Taxonomy" id="1296111"/>
    <lineage>
        <taxon>Eukaryota</taxon>
        <taxon>Fungi</taxon>
        <taxon>Dikarya</taxon>
        <taxon>Basidiomycota</taxon>
        <taxon>Agaricomycotina</taxon>
        <taxon>Tremellomycetes</taxon>
        <taxon>Tremellales</taxon>
        <taxon>Cryptococcaceae</taxon>
        <taxon>Cryptococcus</taxon>
        <taxon>Cryptococcus gattii species complex</taxon>
    </lineage>
</organism>
<evidence type="ECO:0000313" key="2">
    <source>
        <dbReference type="Proteomes" id="UP000053800"/>
    </source>
</evidence>
<dbReference type="EMBL" id="KN848889">
    <property type="protein sequence ID" value="KIR69209.1"/>
    <property type="molecule type" value="Genomic_DNA"/>
</dbReference>
<gene>
    <name evidence="1" type="ORF">I314_00314</name>
</gene>
<dbReference type="Proteomes" id="UP000053800">
    <property type="component" value="Unassembled WGS sequence"/>
</dbReference>
<evidence type="ECO:0000313" key="1">
    <source>
        <dbReference type="EMBL" id="KIR69209.1"/>
    </source>
</evidence>
<protein>
    <submittedName>
        <fullName evidence="1">Uncharacterized protein</fullName>
    </submittedName>
</protein>